<evidence type="ECO:0008006" key="4">
    <source>
        <dbReference type="Google" id="ProtNLM"/>
    </source>
</evidence>
<feature type="transmembrane region" description="Helical" evidence="1">
    <location>
        <begin position="189"/>
        <end position="210"/>
    </location>
</feature>
<accession>A0AAE9XTK7</accession>
<dbReference type="Proteomes" id="UP001217500">
    <property type="component" value="Chromosome"/>
</dbReference>
<keyword evidence="1" id="KW-0812">Transmembrane</keyword>
<dbReference type="AlphaFoldDB" id="A0AAE9XTK7"/>
<feature type="transmembrane region" description="Helical" evidence="1">
    <location>
        <begin position="217"/>
        <end position="241"/>
    </location>
</feature>
<protein>
    <recommendedName>
        <fullName evidence="4">Shikimate kinase</fullName>
    </recommendedName>
</protein>
<dbReference type="KEGG" id="gso:PH603_11185"/>
<reference evidence="2" key="1">
    <citation type="submission" date="2023-01" db="EMBL/GenBank/DDBJ databases">
        <title>The genome sequence of Kordiimonadaceae bacterium 6D33.</title>
        <authorList>
            <person name="Liu Y."/>
        </authorList>
    </citation>
    <scope>NUCLEOTIDE SEQUENCE</scope>
    <source>
        <strain evidence="2">6D33</strain>
    </source>
</reference>
<feature type="transmembrane region" description="Helical" evidence="1">
    <location>
        <begin position="94"/>
        <end position="113"/>
    </location>
</feature>
<feature type="transmembrane region" description="Helical" evidence="1">
    <location>
        <begin position="21"/>
        <end position="36"/>
    </location>
</feature>
<gene>
    <name evidence="2" type="ORF">PH603_11185</name>
</gene>
<keyword evidence="3" id="KW-1185">Reference proteome</keyword>
<keyword evidence="1" id="KW-0472">Membrane</keyword>
<proteinExistence type="predicted"/>
<feature type="transmembrane region" description="Helical" evidence="1">
    <location>
        <begin position="247"/>
        <end position="267"/>
    </location>
</feature>
<organism evidence="2 3">
    <name type="scientific">Gimibacter soli</name>
    <dbReference type="NCBI Taxonomy" id="3024400"/>
    <lineage>
        <taxon>Bacteria</taxon>
        <taxon>Pseudomonadati</taxon>
        <taxon>Pseudomonadota</taxon>
        <taxon>Alphaproteobacteria</taxon>
        <taxon>Kordiimonadales</taxon>
        <taxon>Temperatibacteraceae</taxon>
        <taxon>Gimibacter</taxon>
    </lineage>
</organism>
<dbReference type="RefSeq" id="WP_289502615.1">
    <property type="nucleotide sequence ID" value="NZ_CP116805.1"/>
</dbReference>
<evidence type="ECO:0000313" key="2">
    <source>
        <dbReference type="EMBL" id="WCL53103.1"/>
    </source>
</evidence>
<evidence type="ECO:0000313" key="3">
    <source>
        <dbReference type="Proteomes" id="UP001217500"/>
    </source>
</evidence>
<sequence length="293" mass="33717">MGHKNTLWGVKKERLFQGFKYLVYSFILVNFFYFLREDYLASTHTYRDGFNWTQLAEAFSQSTDTLAWWILLMLFELQTWTLNDEKLDRIKGMISAVGAVAYGFIIIAFLGYVERMLMTYGFSASSFTDACSAVGQVLSVAMDMDDYIDLTAANCASFEGTRWFVNETVGMMANDEVLTRMHRLSATDVLNAGAWLLIVVVLEVDVWLTLKRELTDFFYRINTAVKMVLYGTLIVCCLYWAGMGDLVGFWDAFVWIVAFFLIELNLFKWQEEEEADMEREAMEDAIAKTGDSF</sequence>
<dbReference type="EMBL" id="CP116805">
    <property type="protein sequence ID" value="WCL53103.1"/>
    <property type="molecule type" value="Genomic_DNA"/>
</dbReference>
<evidence type="ECO:0000256" key="1">
    <source>
        <dbReference type="SAM" id="Phobius"/>
    </source>
</evidence>
<keyword evidence="1" id="KW-1133">Transmembrane helix</keyword>
<name>A0AAE9XTK7_9PROT</name>